<evidence type="ECO:0000313" key="2">
    <source>
        <dbReference type="EMBL" id="ORI10754.1"/>
    </source>
</evidence>
<protein>
    <submittedName>
        <fullName evidence="5">Hcp family type VI secretion system effector</fullName>
    </submittedName>
    <submittedName>
        <fullName evidence="3">Hcp1 family type VI secretion system effector</fullName>
    </submittedName>
    <submittedName>
        <fullName evidence="1">Type VI secretion system, secreted hemolysin co-regulated protein (Hcp)</fullName>
    </submittedName>
</protein>
<evidence type="ECO:0000313" key="10">
    <source>
        <dbReference type="Proteomes" id="UP000196534"/>
    </source>
</evidence>
<reference evidence="2 8" key="3">
    <citation type="journal article" date="2017" name="Gene Rep">
        <title>The ribosomal RNA operon (rrn) of Campylobacter concisus supports molecular typing to genomospecies level.</title>
        <authorList>
            <person name="Huq M."/>
            <person name="Van T.T.H."/>
            <person name="Gurtler V."/>
            <person name="Elshagmani E."/>
            <person name="Allemailem K.S."/>
            <person name="Smooker P.M."/>
            <person name="Istivan T.S."/>
        </authorList>
    </citation>
    <scope>NUCLEOTIDE SEQUENCE [LARGE SCALE GENOMIC DNA]</scope>
    <source>
        <strain evidence="2 8">RCH 26</strain>
    </source>
</reference>
<dbReference type="Proteomes" id="UP000594630">
    <property type="component" value="Chromosome"/>
</dbReference>
<dbReference type="OrthoDB" id="119701at2"/>
<evidence type="ECO:0000313" key="5">
    <source>
        <dbReference type="EMBL" id="QPH83673.1"/>
    </source>
</evidence>
<evidence type="ECO:0000313" key="8">
    <source>
        <dbReference type="Proteomes" id="UP000192671"/>
    </source>
</evidence>
<dbReference type="Gene3D" id="2.30.110.20">
    <property type="entry name" value="Hcp1-like"/>
    <property type="match status" value="1"/>
</dbReference>
<dbReference type="PANTHER" id="PTHR34319:SF6">
    <property type="entry name" value="MAJOR EXPORTED PROTEIN"/>
    <property type="match status" value="1"/>
</dbReference>
<dbReference type="KEGG" id="ccoc:CCON33237_0091"/>
<name>A0A0M5MDY4_9BACT</name>
<dbReference type="SMR" id="A0A0M5MDY4"/>
<dbReference type="EMBL" id="NDYR01000024">
    <property type="protein sequence ID" value="OUT16252.1"/>
    <property type="molecule type" value="Genomic_DNA"/>
</dbReference>
<organism evidence="1 7">
    <name type="scientific">Campylobacter concisus</name>
    <dbReference type="NCBI Taxonomy" id="199"/>
    <lineage>
        <taxon>Bacteria</taxon>
        <taxon>Pseudomonadati</taxon>
        <taxon>Campylobacterota</taxon>
        <taxon>Epsilonproteobacteria</taxon>
        <taxon>Campylobacterales</taxon>
        <taxon>Campylobacteraceae</taxon>
        <taxon>Campylobacter</taxon>
    </lineage>
</organism>
<evidence type="ECO:0000313" key="4">
    <source>
        <dbReference type="EMBL" id="OUT16252.1"/>
    </source>
</evidence>
<dbReference type="EMBL" id="LVWL01000001">
    <property type="protein sequence ID" value="ORI10754.1"/>
    <property type="molecule type" value="Genomic_DNA"/>
</dbReference>
<dbReference type="SUPFAM" id="SSF141452">
    <property type="entry name" value="Hcp1-like"/>
    <property type="match status" value="1"/>
</dbReference>
<sequence>MSQPVYIKVKGSTQGLISSGASTEASIGNRYQSGHEDEIMAQEVSHIVTVPTDPQSGQPSGQRVHKPFSFTTSLNKAVPLLYNALTQGERLPEVEIYWYRTSTSGGAEHFFTTKLEDATITDITLVSPNAQDKLNSDKTELFKVSMNYRKIVWEHVAAGTSGSDDWREATKKA</sequence>
<reference evidence="5" key="6">
    <citation type="submission" date="2020-02" db="EMBL/GenBank/DDBJ databases">
        <title>Analysis of Completed Campylobacter concisus Genomes Identified Genomospecies Features, Novel plasmids and Their Association with Severe Ulcerative Colitis.</title>
        <authorList>
            <person name="Zhang L."/>
        </authorList>
    </citation>
    <scope>NUCLEOTIDE SEQUENCE</scope>
    <source>
        <strain evidence="5">P10CDO-S2</strain>
        <strain evidence="6">P27CDO-S2</strain>
    </source>
</reference>
<dbReference type="Proteomes" id="UP000195967">
    <property type="component" value="Unassembled WGS sequence"/>
</dbReference>
<evidence type="ECO:0000313" key="1">
    <source>
        <dbReference type="EMBL" id="ALF46817.1"/>
    </source>
</evidence>
<accession>A0A0M5MDY4</accession>
<reference evidence="7" key="1">
    <citation type="submission" date="2015-08" db="EMBL/GenBank/DDBJ databases">
        <title>Comparative genomics of the Campylobacter concisus group.</title>
        <authorList>
            <person name="Miller W.G."/>
            <person name="Yee E."/>
            <person name="Chapman M.H."/>
            <person name="Huynh S."/>
            <person name="Bono J.L."/>
            <person name="On S.L.W."/>
            <person name="St Leger J."/>
            <person name="Foster G."/>
            <person name="Parker C.T."/>
        </authorList>
    </citation>
    <scope>NUCLEOTIDE SEQUENCE [LARGE SCALE GENOMIC DNA]</scope>
    <source>
        <strain evidence="7">ATCC 33237</strain>
    </source>
</reference>
<dbReference type="Pfam" id="PF05638">
    <property type="entry name" value="T6SS_HCP"/>
    <property type="match status" value="1"/>
</dbReference>
<evidence type="ECO:0000313" key="3">
    <source>
        <dbReference type="EMBL" id="OUT11039.1"/>
    </source>
</evidence>
<evidence type="ECO:0000313" key="9">
    <source>
        <dbReference type="Proteomes" id="UP000195967"/>
    </source>
</evidence>
<dbReference type="Proteomes" id="UP000196534">
    <property type="component" value="Unassembled WGS sequence"/>
</dbReference>
<dbReference type="GeneID" id="28661757"/>
<evidence type="ECO:0000313" key="7">
    <source>
        <dbReference type="Proteomes" id="UP000066049"/>
    </source>
</evidence>
<dbReference type="EMBL" id="CP049274">
    <property type="protein sequence ID" value="QPH83673.1"/>
    <property type="molecule type" value="Genomic_DNA"/>
</dbReference>
<dbReference type="Proteomes" id="UP000192671">
    <property type="component" value="Unassembled WGS sequence"/>
</dbReference>
<dbReference type="EMBL" id="CP012541">
    <property type="protein sequence ID" value="ALF46817.1"/>
    <property type="molecule type" value="Genomic_DNA"/>
</dbReference>
<dbReference type="RefSeq" id="WP_054195925.1">
    <property type="nucleotide sequence ID" value="NZ_CABMKP010000024.1"/>
</dbReference>
<reference evidence="11 12" key="5">
    <citation type="journal article" date="2018" name="Emerg. Microbes Infect.">
        <title>Genomic analysis of oral Campylobacter concisus strains identified a potential bacterial molecular marker associated with active Crohn's disease.</title>
        <authorList>
            <person name="Liu F."/>
            <person name="Ma R."/>
            <person name="Tay C.Y.A."/>
            <person name="Octavia S."/>
            <person name="Lan R."/>
            <person name="Chung H.K.L."/>
            <person name="Riordan S.M."/>
            <person name="Grimm M.C."/>
            <person name="Leong R.W."/>
            <person name="Tanaka M.M."/>
            <person name="Connor S."/>
            <person name="Zhang L."/>
        </authorList>
    </citation>
    <scope>NUCLEOTIDE SEQUENCE [LARGE SCALE GENOMIC DNA]</scope>
    <source>
        <strain evidence="5 12">P10CDO-S2</strain>
        <strain evidence="6 11">P27CDO-S2</strain>
    </source>
</reference>
<dbReference type="InterPro" id="IPR008514">
    <property type="entry name" value="T6SS_Hcp"/>
</dbReference>
<dbReference type="PATRIC" id="fig|199.248.peg.107"/>
<dbReference type="PANTHER" id="PTHR34319">
    <property type="entry name" value="MAJOR EXPORTED PROTEIN"/>
    <property type="match status" value="1"/>
</dbReference>
<evidence type="ECO:0000313" key="6">
    <source>
        <dbReference type="EMBL" id="QPH85558.1"/>
    </source>
</evidence>
<dbReference type="Proteomes" id="UP000594513">
    <property type="component" value="Chromosome"/>
</dbReference>
<dbReference type="InterPro" id="IPR052947">
    <property type="entry name" value="T6SS_Hcp1_domain"/>
</dbReference>
<dbReference type="InterPro" id="IPR036624">
    <property type="entry name" value="Hcp1-lik_sf"/>
</dbReference>
<dbReference type="NCBIfam" id="TIGR03344">
    <property type="entry name" value="VI_effect_Hcp1"/>
    <property type="match status" value="1"/>
</dbReference>
<gene>
    <name evidence="1" type="primary">tssD</name>
    <name evidence="2" type="ORF">A3835_00020</name>
    <name evidence="4" type="ORF">B9N61_09635</name>
    <name evidence="3" type="ORF">B9N62_07800</name>
    <name evidence="1" type="ORF">CCON33237_0091</name>
    <name evidence="5" type="ORF">CVT06_00565</name>
    <name evidence="6" type="ORF">CVT17_00525</name>
</gene>
<evidence type="ECO:0000313" key="12">
    <source>
        <dbReference type="Proteomes" id="UP000594630"/>
    </source>
</evidence>
<evidence type="ECO:0000313" key="11">
    <source>
        <dbReference type="Proteomes" id="UP000594513"/>
    </source>
</evidence>
<dbReference type="EMBL" id="CP049272">
    <property type="protein sequence ID" value="QPH85558.1"/>
    <property type="molecule type" value="Genomic_DNA"/>
</dbReference>
<dbReference type="Proteomes" id="UP000066049">
    <property type="component" value="Chromosome"/>
</dbReference>
<proteinExistence type="predicted"/>
<reference evidence="9 10" key="4">
    <citation type="submission" date="2017-04" db="EMBL/GenBank/DDBJ databases">
        <title>Complete genome of Campylobacter concisus ATCC 33237T and draft genomes for an additional eight well characterized C. concisus strains.</title>
        <authorList>
            <person name="Cornelius A.J."/>
            <person name="Miller W.G."/>
            <person name="Lastovica A.J."/>
            <person name="On S.L."/>
            <person name="French N.P."/>
            <person name="Vandenberg O."/>
            <person name="Biggs P.J."/>
        </authorList>
    </citation>
    <scope>NUCLEOTIDE SEQUENCE [LARGE SCALE GENOMIC DNA]</scope>
    <source>
        <strain evidence="4 10">Lasto205.94</strain>
        <strain evidence="3 9">Lasto28.99</strain>
    </source>
</reference>
<reference evidence="1" key="2">
    <citation type="submission" date="2016-07" db="EMBL/GenBank/DDBJ databases">
        <title>Comparative genomics of the Campylobacter concisus group.</title>
        <authorList>
            <person name="Miller W.G."/>
            <person name="Yee E."/>
            <person name="Chapman M.H."/>
            <person name="Huynh S."/>
            <person name="Bono J.L."/>
            <person name="On S.L.W."/>
            <person name="StLeger J."/>
            <person name="Foster G."/>
            <person name="Parker C.T."/>
        </authorList>
    </citation>
    <scope>NUCLEOTIDE SEQUENCE</scope>
    <source>
        <strain evidence="1">ATCC 33237</strain>
    </source>
</reference>
<dbReference type="AlphaFoldDB" id="A0A0M5MDY4"/>
<dbReference type="EMBL" id="NDYO01000009">
    <property type="protein sequence ID" value="OUT11039.1"/>
    <property type="molecule type" value="Genomic_DNA"/>
</dbReference>